<evidence type="ECO:0000313" key="1">
    <source>
        <dbReference type="EMBL" id="KAF5383070.1"/>
    </source>
</evidence>
<protein>
    <submittedName>
        <fullName evidence="1">Uncharacterized protein</fullName>
    </submittedName>
</protein>
<proteinExistence type="predicted"/>
<organism evidence="1 2">
    <name type="scientific">Tricholomella constricta</name>
    <dbReference type="NCBI Taxonomy" id="117010"/>
    <lineage>
        <taxon>Eukaryota</taxon>
        <taxon>Fungi</taxon>
        <taxon>Dikarya</taxon>
        <taxon>Basidiomycota</taxon>
        <taxon>Agaricomycotina</taxon>
        <taxon>Agaricomycetes</taxon>
        <taxon>Agaricomycetidae</taxon>
        <taxon>Agaricales</taxon>
        <taxon>Tricholomatineae</taxon>
        <taxon>Lyophyllaceae</taxon>
        <taxon>Tricholomella</taxon>
    </lineage>
</organism>
<dbReference type="OrthoDB" id="2976798at2759"/>
<keyword evidence="2" id="KW-1185">Reference proteome</keyword>
<name>A0A8H5HHK4_9AGAR</name>
<reference evidence="1 2" key="1">
    <citation type="journal article" date="2020" name="ISME J.">
        <title>Uncovering the hidden diversity of litter-decomposition mechanisms in mushroom-forming fungi.</title>
        <authorList>
            <person name="Floudas D."/>
            <person name="Bentzer J."/>
            <person name="Ahren D."/>
            <person name="Johansson T."/>
            <person name="Persson P."/>
            <person name="Tunlid A."/>
        </authorList>
    </citation>
    <scope>NUCLEOTIDE SEQUENCE [LARGE SCALE GENOMIC DNA]</scope>
    <source>
        <strain evidence="1 2">CBS 661.87</strain>
    </source>
</reference>
<gene>
    <name evidence="1" type="ORF">D9615_004972</name>
</gene>
<dbReference type="EMBL" id="JAACJP010000007">
    <property type="protein sequence ID" value="KAF5383070.1"/>
    <property type="molecule type" value="Genomic_DNA"/>
</dbReference>
<comment type="caution">
    <text evidence="1">The sequence shown here is derived from an EMBL/GenBank/DDBJ whole genome shotgun (WGS) entry which is preliminary data.</text>
</comment>
<dbReference type="Proteomes" id="UP000565441">
    <property type="component" value="Unassembled WGS sequence"/>
</dbReference>
<accession>A0A8H5HHK4</accession>
<sequence>MNEPNAKSVLVGTSSTIAPASITIPNPFIALKGANPLEWQHVLTTVGKEICSPLKDQLLLRGNLPRQNPGTPPLYSVSYVDKIRAARKIGDTREIRRLIPDLLDHTVQWLCKLNKVDFNFGTEDLLRVAGDPLETALCATGAAIDGIPTYHYTDAHYRDAFKSGKRLDEIEPPYTKQDADHIDILDLLELLLLAQSQMSLKVPTEWNDGNYTVHMMYPTSSLMELIVVTAHIPHETALAIEEGHPTMKLVKITREIIDIDLEADDDQFRNSNLFKILVGIVEMGIKVGKMTPL</sequence>
<dbReference type="AlphaFoldDB" id="A0A8H5HHK4"/>
<evidence type="ECO:0000313" key="2">
    <source>
        <dbReference type="Proteomes" id="UP000565441"/>
    </source>
</evidence>